<gene>
    <name evidence="1" type="ORF">LCGC14_1364700</name>
</gene>
<name>A0A0F9KT71_9ZZZZ</name>
<proteinExistence type="predicted"/>
<comment type="caution">
    <text evidence="1">The sequence shown here is derived from an EMBL/GenBank/DDBJ whole genome shotgun (WGS) entry which is preliminary data.</text>
</comment>
<dbReference type="AlphaFoldDB" id="A0A0F9KT71"/>
<organism evidence="1">
    <name type="scientific">marine sediment metagenome</name>
    <dbReference type="NCBI Taxonomy" id="412755"/>
    <lineage>
        <taxon>unclassified sequences</taxon>
        <taxon>metagenomes</taxon>
        <taxon>ecological metagenomes</taxon>
    </lineage>
</organism>
<dbReference type="EMBL" id="LAZR01008565">
    <property type="protein sequence ID" value="KKM77966.1"/>
    <property type="molecule type" value="Genomic_DNA"/>
</dbReference>
<protein>
    <submittedName>
        <fullName evidence="1">Uncharacterized protein</fullName>
    </submittedName>
</protein>
<sequence>MPFTLVGWEESITPAGALTNINSLTDDHITESGDIIQVPSDMTNIALTTSLMLLNDRAQIRAPSMQEQVNLELTALELAAEPGSPQLIDNYLPEGIPLEAGEQVEALIQAASGSVPGVILMWLFSIIDAIPAGRKFTIRFTAGTAAVAYTWGSRGITLSERLRAGRYAVIGARVISTTLIAFRLIFTGQSFRPGALGVDAVDDIQNPVFRDGSLGSWGEFEHNELPRLEVLCVTTDSSFVGYLDLVKTA</sequence>
<evidence type="ECO:0000313" key="1">
    <source>
        <dbReference type="EMBL" id="KKM77966.1"/>
    </source>
</evidence>
<accession>A0A0F9KT71</accession>
<reference evidence="1" key="1">
    <citation type="journal article" date="2015" name="Nature">
        <title>Complex archaea that bridge the gap between prokaryotes and eukaryotes.</title>
        <authorList>
            <person name="Spang A."/>
            <person name="Saw J.H."/>
            <person name="Jorgensen S.L."/>
            <person name="Zaremba-Niedzwiedzka K."/>
            <person name="Martijn J."/>
            <person name="Lind A.E."/>
            <person name="van Eijk R."/>
            <person name="Schleper C."/>
            <person name="Guy L."/>
            <person name="Ettema T.J."/>
        </authorList>
    </citation>
    <scope>NUCLEOTIDE SEQUENCE</scope>
</reference>